<keyword evidence="1" id="KW-0175">Coiled coil</keyword>
<dbReference type="AlphaFoldDB" id="A0A285BXZ6"/>
<gene>
    <name evidence="2" type="ORF">SAMN06296273_1637</name>
</gene>
<evidence type="ECO:0000313" key="2">
    <source>
        <dbReference type="EMBL" id="SNX60174.1"/>
    </source>
</evidence>
<sequence>MDLANRLELHYYFFSESDHAIDALVRNKCEAEMLAIFLESAALLDIDAHLITEAYLEGGFRDIWKFLGRNVQLLTLLVLIAQLVVTAAPLFDKESADLENELNKLSIEEKKLQIEKLKRELKESEPSEELVQKAASAVGKSLKIIKRRSNFYADLEKYRKVEKIGFIALNERYLPVSGEIVVSQSDFSRFVLSTNKLRSEEDENAVIEIISPVLKEGRYKWKGMYKEKPISFEMQDASFRDSVLLENIPFQHGTSIECVLVINRELDEVGEIKITGYAVTTVIKKVDGDVVMETLQGKKYRYAKKLAESQGDLFGESSNKSR</sequence>
<dbReference type="OrthoDB" id="1091280at2"/>
<protein>
    <submittedName>
        <fullName evidence="2">Uncharacterized protein</fullName>
    </submittedName>
</protein>
<proteinExistence type="predicted"/>
<dbReference type="RefSeq" id="WP_096292804.1">
    <property type="nucleotide sequence ID" value="NZ_LT907782.1"/>
</dbReference>
<feature type="coiled-coil region" evidence="1">
    <location>
        <begin position="95"/>
        <end position="127"/>
    </location>
</feature>
<reference evidence="2 3" key="1">
    <citation type="submission" date="2017-08" db="EMBL/GenBank/DDBJ databases">
        <authorList>
            <person name="de Groot N.N."/>
        </authorList>
    </citation>
    <scope>NUCLEOTIDE SEQUENCE [LARGE SCALE GENOMIC DNA]</scope>
    <source>
        <strain evidence="2 3">Nm15</strain>
    </source>
</reference>
<dbReference type="EMBL" id="LT907782">
    <property type="protein sequence ID" value="SNX60174.1"/>
    <property type="molecule type" value="Genomic_DNA"/>
</dbReference>
<evidence type="ECO:0000313" key="3">
    <source>
        <dbReference type="Proteomes" id="UP000242498"/>
    </source>
</evidence>
<accession>A0A285BXZ6</accession>
<name>A0A285BXZ6_9PROT</name>
<organism evidence="2 3">
    <name type="scientific">Nitrosomonas ureae</name>
    <dbReference type="NCBI Taxonomy" id="44577"/>
    <lineage>
        <taxon>Bacteria</taxon>
        <taxon>Pseudomonadati</taxon>
        <taxon>Pseudomonadota</taxon>
        <taxon>Betaproteobacteria</taxon>
        <taxon>Nitrosomonadales</taxon>
        <taxon>Nitrosomonadaceae</taxon>
        <taxon>Nitrosomonas</taxon>
    </lineage>
</organism>
<dbReference type="Proteomes" id="UP000242498">
    <property type="component" value="Chromosome I"/>
</dbReference>
<evidence type="ECO:0000256" key="1">
    <source>
        <dbReference type="SAM" id="Coils"/>
    </source>
</evidence>